<dbReference type="EMBL" id="JAZHXJ010002302">
    <property type="protein sequence ID" value="KAL1839679.1"/>
    <property type="molecule type" value="Genomic_DNA"/>
</dbReference>
<feature type="compositionally biased region" description="Low complexity" evidence="1">
    <location>
        <begin position="83"/>
        <end position="92"/>
    </location>
</feature>
<organism evidence="2 3">
    <name type="scientific">Phialemonium thermophilum</name>
    <dbReference type="NCBI Taxonomy" id="223376"/>
    <lineage>
        <taxon>Eukaryota</taxon>
        <taxon>Fungi</taxon>
        <taxon>Dikarya</taxon>
        <taxon>Ascomycota</taxon>
        <taxon>Pezizomycotina</taxon>
        <taxon>Sordariomycetes</taxon>
        <taxon>Sordariomycetidae</taxon>
        <taxon>Cephalothecales</taxon>
        <taxon>Cephalothecaceae</taxon>
        <taxon>Phialemonium</taxon>
    </lineage>
</organism>
<sequence length="92" mass="10183">MVAVGPGRTGLSACRAGVRKPLRLSTPWRTRWVPRVSCPRPWTRNARRRHGFSEPFAKRASTATQPPRSRVSPPPPPPPPLRRSPSPSRASS</sequence>
<comment type="caution">
    <text evidence="2">The sequence shown here is derived from an EMBL/GenBank/DDBJ whole genome shotgun (WGS) entry which is preliminary data.</text>
</comment>
<gene>
    <name evidence="2" type="ORF">VTK73DRAFT_3980</name>
</gene>
<protein>
    <submittedName>
        <fullName evidence="2">Uncharacterized protein</fullName>
    </submittedName>
</protein>
<feature type="compositionally biased region" description="Pro residues" evidence="1">
    <location>
        <begin position="72"/>
        <end position="82"/>
    </location>
</feature>
<evidence type="ECO:0000313" key="3">
    <source>
        <dbReference type="Proteomes" id="UP001586593"/>
    </source>
</evidence>
<name>A0ABR3VCU2_9PEZI</name>
<keyword evidence="3" id="KW-1185">Reference proteome</keyword>
<evidence type="ECO:0000256" key="1">
    <source>
        <dbReference type="SAM" id="MobiDB-lite"/>
    </source>
</evidence>
<accession>A0ABR3VCU2</accession>
<reference evidence="2 3" key="1">
    <citation type="journal article" date="2024" name="Commun. Biol.">
        <title>Comparative genomic analysis of thermophilic fungi reveals convergent evolutionary adaptations and gene losses.</title>
        <authorList>
            <person name="Steindorff A.S."/>
            <person name="Aguilar-Pontes M.V."/>
            <person name="Robinson A.J."/>
            <person name="Andreopoulos B."/>
            <person name="LaButti K."/>
            <person name="Kuo A."/>
            <person name="Mondo S."/>
            <person name="Riley R."/>
            <person name="Otillar R."/>
            <person name="Haridas S."/>
            <person name="Lipzen A."/>
            <person name="Grimwood J."/>
            <person name="Schmutz J."/>
            <person name="Clum A."/>
            <person name="Reid I.D."/>
            <person name="Moisan M.C."/>
            <person name="Butler G."/>
            <person name="Nguyen T.T.M."/>
            <person name="Dewar K."/>
            <person name="Conant G."/>
            <person name="Drula E."/>
            <person name="Henrissat B."/>
            <person name="Hansel C."/>
            <person name="Singer S."/>
            <person name="Hutchinson M.I."/>
            <person name="de Vries R.P."/>
            <person name="Natvig D.O."/>
            <person name="Powell A.J."/>
            <person name="Tsang A."/>
            <person name="Grigoriev I.V."/>
        </authorList>
    </citation>
    <scope>NUCLEOTIDE SEQUENCE [LARGE SCALE GENOMIC DNA]</scope>
    <source>
        <strain evidence="2 3">ATCC 24622</strain>
    </source>
</reference>
<evidence type="ECO:0000313" key="2">
    <source>
        <dbReference type="EMBL" id="KAL1839679.1"/>
    </source>
</evidence>
<dbReference type="Proteomes" id="UP001586593">
    <property type="component" value="Unassembled WGS sequence"/>
</dbReference>
<proteinExistence type="predicted"/>
<feature type="region of interest" description="Disordered" evidence="1">
    <location>
        <begin position="39"/>
        <end position="92"/>
    </location>
</feature>